<evidence type="ECO:0000256" key="2">
    <source>
        <dbReference type="ARBA" id="ARBA00022759"/>
    </source>
</evidence>
<organism evidence="7 8">
    <name type="scientific">Chitinibacter fontanus</name>
    <dbReference type="NCBI Taxonomy" id="1737446"/>
    <lineage>
        <taxon>Bacteria</taxon>
        <taxon>Pseudomonadati</taxon>
        <taxon>Pseudomonadota</taxon>
        <taxon>Betaproteobacteria</taxon>
        <taxon>Neisseriales</taxon>
        <taxon>Chitinibacteraceae</taxon>
        <taxon>Chitinibacter</taxon>
    </lineage>
</organism>
<protein>
    <submittedName>
        <fullName evidence="7">Thermonuclease family protein</fullName>
    </submittedName>
</protein>
<proteinExistence type="predicted"/>
<dbReference type="AlphaFoldDB" id="A0A7D5V9D4"/>
<feature type="domain" description="TNase-like" evidence="6">
    <location>
        <begin position="18"/>
        <end position="139"/>
    </location>
</feature>
<dbReference type="PANTHER" id="PTHR12302:SF3">
    <property type="entry name" value="SERINE_THREONINE-PROTEIN KINASE 31"/>
    <property type="match status" value="1"/>
</dbReference>
<keyword evidence="5" id="KW-0732">Signal</keyword>
<evidence type="ECO:0000256" key="5">
    <source>
        <dbReference type="SAM" id="SignalP"/>
    </source>
</evidence>
<evidence type="ECO:0000313" key="8">
    <source>
        <dbReference type="Proteomes" id="UP000510822"/>
    </source>
</evidence>
<dbReference type="GO" id="GO:0016787">
    <property type="term" value="F:hydrolase activity"/>
    <property type="evidence" value="ECO:0007669"/>
    <property type="project" value="UniProtKB-KW"/>
</dbReference>
<name>A0A7D5V9D4_9NEIS</name>
<sequence>MRLLTLILCFCCAPIFAQQISGQVIGVSDGDTATVLTGDRKPVKIRLAQIDAPEKAQAFGERSKQSLSELIYGKNVTVEVETTDKYGRTVGKIMVGGVDANLEQIKRGMAWFYVQYGKDAKYRDAETKAKLAKLGLWSEANPTAPWEWRHSGKTTTTSNTSPSTPVHKQQSNTTNASSFTCGSKRYCKEMSSCEEAKFYLQQCGATKIDGDGDGVPCEKLCS</sequence>
<keyword evidence="8" id="KW-1185">Reference proteome</keyword>
<feature type="chain" id="PRO_5028820590" evidence="5">
    <location>
        <begin position="18"/>
        <end position="222"/>
    </location>
</feature>
<dbReference type="SMART" id="SM00318">
    <property type="entry name" value="SNc"/>
    <property type="match status" value="1"/>
</dbReference>
<evidence type="ECO:0000313" key="7">
    <source>
        <dbReference type="EMBL" id="QLI80860.1"/>
    </source>
</evidence>
<dbReference type="KEGG" id="cfon:HZU75_04570"/>
<feature type="compositionally biased region" description="Polar residues" evidence="4">
    <location>
        <begin position="166"/>
        <end position="177"/>
    </location>
</feature>
<dbReference type="InterPro" id="IPR016071">
    <property type="entry name" value="Staphylococal_nuclease_OB-fold"/>
</dbReference>
<dbReference type="PANTHER" id="PTHR12302">
    <property type="entry name" value="EBNA2 BINDING PROTEIN P100"/>
    <property type="match status" value="1"/>
</dbReference>
<gene>
    <name evidence="7" type="ORF">HZU75_04570</name>
</gene>
<dbReference type="Gene3D" id="2.40.50.90">
    <property type="match status" value="1"/>
</dbReference>
<dbReference type="InterPro" id="IPR035437">
    <property type="entry name" value="SNase_OB-fold_sf"/>
</dbReference>
<feature type="signal peptide" evidence="5">
    <location>
        <begin position="1"/>
        <end position="17"/>
    </location>
</feature>
<evidence type="ECO:0000259" key="6">
    <source>
        <dbReference type="PROSITE" id="PS50830"/>
    </source>
</evidence>
<feature type="region of interest" description="Disordered" evidence="4">
    <location>
        <begin position="145"/>
        <end position="177"/>
    </location>
</feature>
<keyword evidence="1" id="KW-0540">Nuclease</keyword>
<evidence type="ECO:0000256" key="4">
    <source>
        <dbReference type="SAM" id="MobiDB-lite"/>
    </source>
</evidence>
<dbReference type="Pfam" id="PF05901">
    <property type="entry name" value="Excalibur"/>
    <property type="match status" value="1"/>
</dbReference>
<accession>A0A7D5V9D4</accession>
<dbReference type="RefSeq" id="WP_180307994.1">
    <property type="nucleotide sequence ID" value="NZ_CP058952.1"/>
</dbReference>
<dbReference type="PROSITE" id="PS50830">
    <property type="entry name" value="TNASE_3"/>
    <property type="match status" value="1"/>
</dbReference>
<keyword evidence="2" id="KW-0255">Endonuclease</keyword>
<dbReference type="Pfam" id="PF00565">
    <property type="entry name" value="SNase"/>
    <property type="match status" value="1"/>
</dbReference>
<keyword evidence="3" id="KW-0378">Hydrolase</keyword>
<dbReference type="SUPFAM" id="SSF50199">
    <property type="entry name" value="Staphylococcal nuclease"/>
    <property type="match status" value="1"/>
</dbReference>
<feature type="compositionally biased region" description="Low complexity" evidence="4">
    <location>
        <begin position="154"/>
        <end position="165"/>
    </location>
</feature>
<evidence type="ECO:0000256" key="3">
    <source>
        <dbReference type="ARBA" id="ARBA00022801"/>
    </source>
</evidence>
<dbReference type="EMBL" id="CP058952">
    <property type="protein sequence ID" value="QLI80860.1"/>
    <property type="molecule type" value="Genomic_DNA"/>
</dbReference>
<reference evidence="7 8" key="1">
    <citation type="journal article" date="2016" name="Int. J. Syst. Evol. Microbiol.">
        <title>Chitinibacter fontanus sp. nov., isolated from a spring.</title>
        <authorList>
            <person name="Sheu S.Y."/>
            <person name="Li Y.S."/>
            <person name="Young C.C."/>
            <person name="Chen W.M."/>
        </authorList>
    </citation>
    <scope>NUCLEOTIDE SEQUENCE [LARGE SCALE GENOMIC DNA]</scope>
    <source>
        <strain evidence="7 8">STM-7</strain>
    </source>
</reference>
<dbReference type="GO" id="GO:0004519">
    <property type="term" value="F:endonuclease activity"/>
    <property type="evidence" value="ECO:0007669"/>
    <property type="project" value="UniProtKB-KW"/>
</dbReference>
<evidence type="ECO:0000256" key="1">
    <source>
        <dbReference type="ARBA" id="ARBA00022722"/>
    </source>
</evidence>
<dbReference type="Proteomes" id="UP000510822">
    <property type="component" value="Chromosome"/>
</dbReference>
<dbReference type="InterPro" id="IPR008613">
    <property type="entry name" value="Excalibur_Ca-bd_domain"/>
</dbReference>